<feature type="transmembrane region" description="Helical" evidence="1">
    <location>
        <begin position="266"/>
        <end position="288"/>
    </location>
</feature>
<evidence type="ECO:0000313" key="3">
    <source>
        <dbReference type="Proteomes" id="UP000237889"/>
    </source>
</evidence>
<reference evidence="2 3" key="1">
    <citation type="submission" date="2018-03" db="EMBL/GenBank/DDBJ databases">
        <title>Genome sequencing of Phreatobacter sp.</title>
        <authorList>
            <person name="Kim S.-J."/>
            <person name="Heo J."/>
            <person name="Kwon S.-W."/>
        </authorList>
    </citation>
    <scope>NUCLEOTIDE SEQUENCE [LARGE SCALE GENOMIC DNA]</scope>
    <source>
        <strain evidence="2 3">S-12</strain>
    </source>
</reference>
<evidence type="ECO:0000256" key="1">
    <source>
        <dbReference type="SAM" id="Phobius"/>
    </source>
</evidence>
<gene>
    <name evidence="2" type="ORF">C6569_09045</name>
</gene>
<accession>A0A2S0NAM1</accession>
<protein>
    <submittedName>
        <fullName evidence="2">PepSY domain-containing protein</fullName>
    </submittedName>
</protein>
<dbReference type="RefSeq" id="WP_106748536.1">
    <property type="nucleotide sequence ID" value="NZ_CP027668.1"/>
</dbReference>
<evidence type="ECO:0000313" key="2">
    <source>
        <dbReference type="EMBL" id="AVO45195.1"/>
    </source>
</evidence>
<keyword evidence="1" id="KW-0472">Membrane</keyword>
<keyword evidence="1" id="KW-1133">Transmembrane helix</keyword>
<dbReference type="Pfam" id="PF03929">
    <property type="entry name" value="PepSY_TM"/>
    <property type="match status" value="1"/>
</dbReference>
<feature type="transmembrane region" description="Helical" evidence="1">
    <location>
        <begin position="124"/>
        <end position="146"/>
    </location>
</feature>
<proteinExistence type="predicted"/>
<keyword evidence="1" id="KW-0812">Transmembrane</keyword>
<dbReference type="OrthoDB" id="8016652at2"/>
<dbReference type="Proteomes" id="UP000237889">
    <property type="component" value="Chromosome"/>
</dbReference>
<sequence length="310" mass="34443">MIKPWLLRLHRWLTLVFALPLAVIVSTGLVLSFEPMAQIGAAAPGTLTADRVVDLLQRHDPEGKARSLTFRAYEHRLSIGGVRPDDTIDVDVRSGAELTEDGTLSNLFYYSRVLHETLMLDLGWLVHVSTMAMILLMALGIAMGWPRLTNTLSGWHKGIAWNLLPILVLSPVTGLLLAWGVSFARPAFAPAPSAPLSMVEAVRRVGASHDLSGLVWIRGRSGRLLARVVDRGEYRVFTVTPEGLFPTSRNWVRLLHEGNFAGHWSALMNVVTSIALTALMATGLVIWARRRFRKRRPRVRRERSTLVTPA</sequence>
<dbReference type="PANTHER" id="PTHR34219">
    <property type="entry name" value="IRON-REGULATED INNER MEMBRANE PROTEIN-RELATED"/>
    <property type="match status" value="1"/>
</dbReference>
<dbReference type="PANTHER" id="PTHR34219:SF3">
    <property type="entry name" value="BLL7967 PROTEIN"/>
    <property type="match status" value="1"/>
</dbReference>
<organism evidence="2 3">
    <name type="scientific">Phreatobacter cathodiphilus</name>
    <dbReference type="NCBI Taxonomy" id="1868589"/>
    <lineage>
        <taxon>Bacteria</taxon>
        <taxon>Pseudomonadati</taxon>
        <taxon>Pseudomonadota</taxon>
        <taxon>Alphaproteobacteria</taxon>
        <taxon>Hyphomicrobiales</taxon>
        <taxon>Phreatobacteraceae</taxon>
        <taxon>Phreatobacter</taxon>
    </lineage>
</organism>
<dbReference type="KEGG" id="phr:C6569_09045"/>
<dbReference type="InterPro" id="IPR005625">
    <property type="entry name" value="PepSY-ass_TM"/>
</dbReference>
<name>A0A2S0NAM1_9HYPH</name>
<dbReference type="AlphaFoldDB" id="A0A2S0NAM1"/>
<keyword evidence="3" id="KW-1185">Reference proteome</keyword>
<dbReference type="EMBL" id="CP027668">
    <property type="protein sequence ID" value="AVO45195.1"/>
    <property type="molecule type" value="Genomic_DNA"/>
</dbReference>
<feature type="transmembrane region" description="Helical" evidence="1">
    <location>
        <begin position="158"/>
        <end position="181"/>
    </location>
</feature>